<dbReference type="FunFam" id="3.30.2040.10:FF:000001">
    <property type="entry name" value="D-glutamate cyclase, mitochondrial"/>
    <property type="match status" value="1"/>
</dbReference>
<keyword evidence="4" id="KW-1185">Reference proteome</keyword>
<protein>
    <submittedName>
        <fullName evidence="3">DUF1445-domain-containing protein</fullName>
    </submittedName>
</protein>
<proteinExistence type="inferred from homology"/>
<dbReference type="InterPro" id="IPR038021">
    <property type="entry name" value="Putative_hydro-lyase"/>
</dbReference>
<dbReference type="AlphaFoldDB" id="A0A2J6PGC1"/>
<dbReference type="Pfam" id="PF07286">
    <property type="entry name" value="D-Glu_cyclase"/>
    <property type="match status" value="1"/>
</dbReference>
<dbReference type="STRING" id="1745343.A0A2J6PGC1"/>
<dbReference type="Gene3D" id="3.30.2040.10">
    <property type="entry name" value="PSTPO5379-like domain"/>
    <property type="match status" value="1"/>
</dbReference>
<evidence type="ECO:0000256" key="1">
    <source>
        <dbReference type="ARBA" id="ARBA00007896"/>
    </source>
</evidence>
<dbReference type="SUPFAM" id="SSF160920">
    <property type="entry name" value="PSTPO5379-like"/>
    <property type="match status" value="1"/>
</dbReference>
<dbReference type="PANTHER" id="PTHR32022">
    <property type="entry name" value="D-GLUTAMATE CYCLASE, MITOCHONDRIAL"/>
    <property type="match status" value="1"/>
</dbReference>
<evidence type="ECO:0000313" key="3">
    <source>
        <dbReference type="EMBL" id="PMD13043.1"/>
    </source>
</evidence>
<reference evidence="3 4" key="1">
    <citation type="submission" date="2016-05" db="EMBL/GenBank/DDBJ databases">
        <title>A degradative enzymes factory behind the ericoid mycorrhizal symbiosis.</title>
        <authorList>
            <consortium name="DOE Joint Genome Institute"/>
            <person name="Martino E."/>
            <person name="Morin E."/>
            <person name="Grelet G."/>
            <person name="Kuo A."/>
            <person name="Kohler A."/>
            <person name="Daghino S."/>
            <person name="Barry K."/>
            <person name="Choi C."/>
            <person name="Cichocki N."/>
            <person name="Clum A."/>
            <person name="Copeland A."/>
            <person name="Hainaut M."/>
            <person name="Haridas S."/>
            <person name="Labutti K."/>
            <person name="Lindquist E."/>
            <person name="Lipzen A."/>
            <person name="Khouja H.-R."/>
            <person name="Murat C."/>
            <person name="Ohm R."/>
            <person name="Olson A."/>
            <person name="Spatafora J."/>
            <person name="Veneault-Fourrey C."/>
            <person name="Henrissat B."/>
            <person name="Grigoriev I."/>
            <person name="Martin F."/>
            <person name="Perotto S."/>
        </authorList>
    </citation>
    <scope>NUCLEOTIDE SEQUENCE [LARGE SCALE GENOMIC DNA]</scope>
    <source>
        <strain evidence="3 4">UAMH 7357</strain>
    </source>
</reference>
<dbReference type="OrthoDB" id="10262538at2759"/>
<dbReference type="InterPro" id="IPR009906">
    <property type="entry name" value="D-Glu_cyclase"/>
</dbReference>
<dbReference type="Proteomes" id="UP000235672">
    <property type="component" value="Unassembled WGS sequence"/>
</dbReference>
<accession>A0A2J6PGC1</accession>
<evidence type="ECO:0000256" key="2">
    <source>
        <dbReference type="ARBA" id="ARBA00023239"/>
    </source>
</evidence>
<dbReference type="GO" id="GO:0047820">
    <property type="term" value="F:D-glutamate cyclase activity"/>
    <property type="evidence" value="ECO:0007669"/>
    <property type="project" value="TreeGrafter"/>
</dbReference>
<evidence type="ECO:0000313" key="4">
    <source>
        <dbReference type="Proteomes" id="UP000235672"/>
    </source>
</evidence>
<dbReference type="PANTHER" id="PTHR32022:SF10">
    <property type="entry name" value="D-GLUTAMATE CYCLASE, MITOCHONDRIAL"/>
    <property type="match status" value="1"/>
</dbReference>
<sequence length="296" mass="32587">MDKAPIRLVSLETGAAVREACRNGIHTATTSGLAPTYLQANLIILPSRYAVDFRILCARNPVPCPLIAESSAVGKFDEVKSWVDGLSGKEVISELDIRRDAPQYMVYRDSKLVKAGCNDVVEEWTEDHVAFLIGCSFSFESALAEAGLEARHSLVGRNVPMYRTNVPLNPAGVFTSSTYVVSMRPYKKGEIETVRNITRPYVATHGEPIAWGWDAVEKLGIKDIDNPEWGAPPLTLEGRPLGEHAGSEDEIPVFWGCGVTPQEAVMKANLEGTIMSHAPGYMLLLDCRDWDIIKER</sequence>
<name>A0A2J6PGC1_9HELO</name>
<keyword evidence="2" id="KW-0456">Lyase</keyword>
<comment type="similarity">
    <text evidence="1">Belongs to the D-glutamate cyclase family.</text>
</comment>
<dbReference type="EMBL" id="KZ613537">
    <property type="protein sequence ID" value="PMD13043.1"/>
    <property type="molecule type" value="Genomic_DNA"/>
</dbReference>
<dbReference type="Gene3D" id="3.40.1640.10">
    <property type="entry name" value="PSTPO5379-like"/>
    <property type="match status" value="1"/>
</dbReference>
<gene>
    <name evidence="3" type="ORF">NA56DRAFT_447951</name>
</gene>
<dbReference type="GO" id="GO:0006536">
    <property type="term" value="P:glutamate metabolic process"/>
    <property type="evidence" value="ECO:0007669"/>
    <property type="project" value="TreeGrafter"/>
</dbReference>
<organism evidence="3 4">
    <name type="scientific">Hyaloscypha hepaticicola</name>
    <dbReference type="NCBI Taxonomy" id="2082293"/>
    <lineage>
        <taxon>Eukaryota</taxon>
        <taxon>Fungi</taxon>
        <taxon>Dikarya</taxon>
        <taxon>Ascomycota</taxon>
        <taxon>Pezizomycotina</taxon>
        <taxon>Leotiomycetes</taxon>
        <taxon>Helotiales</taxon>
        <taxon>Hyaloscyphaceae</taxon>
        <taxon>Hyaloscypha</taxon>
    </lineage>
</organism>